<organism evidence="6 7">
    <name type="scientific">Acaromyces ingoldii</name>
    <dbReference type="NCBI Taxonomy" id="215250"/>
    <lineage>
        <taxon>Eukaryota</taxon>
        <taxon>Fungi</taxon>
        <taxon>Dikarya</taxon>
        <taxon>Basidiomycota</taxon>
        <taxon>Ustilaginomycotina</taxon>
        <taxon>Exobasidiomycetes</taxon>
        <taxon>Exobasidiales</taxon>
        <taxon>Cryptobasidiaceae</taxon>
        <taxon>Acaromyces</taxon>
    </lineage>
</organism>
<keyword evidence="7" id="KW-1185">Reference proteome</keyword>
<dbReference type="InterPro" id="IPR036864">
    <property type="entry name" value="Zn2-C6_fun-type_DNA-bd_sf"/>
</dbReference>
<dbReference type="Gene3D" id="4.10.240.10">
    <property type="entry name" value="Zn(2)-C6 fungal-type DNA-binding domain"/>
    <property type="match status" value="1"/>
</dbReference>
<evidence type="ECO:0000313" key="6">
    <source>
        <dbReference type="EMBL" id="PWN88643.1"/>
    </source>
</evidence>
<dbReference type="GO" id="GO:0005634">
    <property type="term" value="C:nucleus"/>
    <property type="evidence" value="ECO:0007669"/>
    <property type="project" value="UniProtKB-SubCell"/>
</dbReference>
<dbReference type="PANTHER" id="PTHR31001:SF89">
    <property type="entry name" value="ZN(2)-C6 FUNGAL-TYPE DOMAIN-CONTAINING PROTEIN"/>
    <property type="match status" value="1"/>
</dbReference>
<dbReference type="PROSITE" id="PS50048">
    <property type="entry name" value="ZN2_CY6_FUNGAL_2"/>
    <property type="match status" value="1"/>
</dbReference>
<feature type="region of interest" description="Disordered" evidence="4">
    <location>
        <begin position="1"/>
        <end position="32"/>
    </location>
</feature>
<dbReference type="SUPFAM" id="SSF57701">
    <property type="entry name" value="Zn2/Cys6 DNA-binding domain"/>
    <property type="match status" value="1"/>
</dbReference>
<feature type="compositionally biased region" description="Low complexity" evidence="4">
    <location>
        <begin position="688"/>
        <end position="719"/>
    </location>
</feature>
<dbReference type="InterPro" id="IPR007219">
    <property type="entry name" value="XnlR_reg_dom"/>
</dbReference>
<dbReference type="PANTHER" id="PTHR31001">
    <property type="entry name" value="UNCHARACTERIZED TRANSCRIPTIONAL REGULATORY PROTEIN"/>
    <property type="match status" value="1"/>
</dbReference>
<dbReference type="GO" id="GO:0000981">
    <property type="term" value="F:DNA-binding transcription factor activity, RNA polymerase II-specific"/>
    <property type="evidence" value="ECO:0007669"/>
    <property type="project" value="InterPro"/>
</dbReference>
<dbReference type="CDD" id="cd00067">
    <property type="entry name" value="GAL4"/>
    <property type="match status" value="1"/>
</dbReference>
<evidence type="ECO:0000256" key="1">
    <source>
        <dbReference type="ARBA" id="ARBA00004123"/>
    </source>
</evidence>
<accession>A0A316YKS0</accession>
<proteinExistence type="predicted"/>
<feature type="compositionally biased region" description="Basic and acidic residues" evidence="4">
    <location>
        <begin position="132"/>
        <end position="144"/>
    </location>
</feature>
<dbReference type="GO" id="GO:0003677">
    <property type="term" value="F:DNA binding"/>
    <property type="evidence" value="ECO:0007669"/>
    <property type="project" value="InterPro"/>
</dbReference>
<evidence type="ECO:0000259" key="5">
    <source>
        <dbReference type="PROSITE" id="PS50048"/>
    </source>
</evidence>
<feature type="region of interest" description="Disordered" evidence="4">
    <location>
        <begin position="681"/>
        <end position="813"/>
    </location>
</feature>
<dbReference type="InParanoid" id="A0A316YKS0"/>
<dbReference type="AlphaFoldDB" id="A0A316YKS0"/>
<feature type="compositionally biased region" description="Polar residues" evidence="4">
    <location>
        <begin position="737"/>
        <end position="754"/>
    </location>
</feature>
<evidence type="ECO:0000256" key="4">
    <source>
        <dbReference type="SAM" id="MobiDB-lite"/>
    </source>
</evidence>
<feature type="domain" description="Zn(2)-C6 fungal-type" evidence="5">
    <location>
        <begin position="35"/>
        <end position="64"/>
    </location>
</feature>
<sequence>MNGHNNVPAQPDTSAGGSGQSSGASGAQGGAHRLSCLPCRRRKSKCDRSLPCSSCVLRNTERFCYSSDVDDDADVPTHIKPSEKASFKASSASLSSSSSSSYATLAGGGNGSGPRRQPSLGERPVKQRKTTHRDSDAGDARETEVSGFSGDAQAIAGAIASVRATLRGLEEQLTGAPVSSDDARSIRTKVSWNDLVADLPSRTDCDTIIDCFQTQLFWHCGYLHRPWFEKRWTEFRSGRAMDRTVIGIICMSMALSILLTPSAHPAARLPNQKDRDYRRYVETAFKVVDESRGPFDLVPETVEMIQFYAMAVNFFAYGGFPELSFQVVGQAIRLGKALQIFDEEGWEREKLSPLDIEIRRRLAWEITYSDRWISMHFMRDADLHNIIKTKPPIYYTDESYDLTTGQLVAEPHVNAIQADFCHGKMLLHIAVRDSYLFTVNFKSMTKPQRYAEARRIDNYISYVEKEGFTARLRFDNLPKLHTNDSPDRLISAAQSLIGVGAARRLRSGVMRQFLRDPDAPSDLRYGALPHARKIIEAIPVLVTLSTCPYIAFFSTWMSTMLFHAASTFSIVYLTGDDADSNGPEMPEENLNWFANNIFEVIEALSLVSEKDRIAKQCEGLLLALCTSRDKLRERFASRRLLVQRWNSGQGAGRGYNTGMLWSGTRIEPNSSLEQVWDSLPSTTTTNISSKSVESFSSPSQNKPASSASSLSGQVLSGASKNAFPGVSWTPPPGGSNGNQAKSTARHSPSVSFSDEGSGLFGTGTNTTSPVSVAHPNSTTPPTTTANPAPGGSATAHETPSSSEHMSTPSDGFTSVAGASWPLLDETQWADLLSQLDNDLDTFAGQGINPPVVSSTT</sequence>
<feature type="compositionally biased region" description="Polar residues" evidence="4">
    <location>
        <begin position="1"/>
        <end position="13"/>
    </location>
</feature>
<dbReference type="Pfam" id="PF04082">
    <property type="entry name" value="Fungal_trans"/>
    <property type="match status" value="1"/>
</dbReference>
<dbReference type="Proteomes" id="UP000245768">
    <property type="component" value="Unassembled WGS sequence"/>
</dbReference>
<evidence type="ECO:0000313" key="7">
    <source>
        <dbReference type="Proteomes" id="UP000245768"/>
    </source>
</evidence>
<dbReference type="InterPro" id="IPR050613">
    <property type="entry name" value="Sec_Metabolite_Reg"/>
</dbReference>
<feature type="region of interest" description="Disordered" evidence="4">
    <location>
        <begin position="83"/>
        <end position="147"/>
    </location>
</feature>
<dbReference type="CDD" id="cd12148">
    <property type="entry name" value="fungal_TF_MHR"/>
    <property type="match status" value="1"/>
</dbReference>
<comment type="subcellular location">
    <subcellularLocation>
        <location evidence="1">Nucleus</location>
    </subcellularLocation>
</comment>
<name>A0A316YKS0_9BASI</name>
<keyword evidence="2" id="KW-0479">Metal-binding</keyword>
<evidence type="ECO:0000256" key="2">
    <source>
        <dbReference type="ARBA" id="ARBA00022723"/>
    </source>
</evidence>
<dbReference type="RefSeq" id="XP_025375841.1">
    <property type="nucleotide sequence ID" value="XM_025522483.1"/>
</dbReference>
<dbReference type="Pfam" id="PF00172">
    <property type="entry name" value="Zn_clus"/>
    <property type="match status" value="1"/>
</dbReference>
<keyword evidence="3" id="KW-0539">Nucleus</keyword>
<reference evidence="6 7" key="1">
    <citation type="journal article" date="2018" name="Mol. Biol. Evol.">
        <title>Broad Genomic Sampling Reveals a Smut Pathogenic Ancestry of the Fungal Clade Ustilaginomycotina.</title>
        <authorList>
            <person name="Kijpornyongpan T."/>
            <person name="Mondo S.J."/>
            <person name="Barry K."/>
            <person name="Sandor L."/>
            <person name="Lee J."/>
            <person name="Lipzen A."/>
            <person name="Pangilinan J."/>
            <person name="LaButti K."/>
            <person name="Hainaut M."/>
            <person name="Henrissat B."/>
            <person name="Grigoriev I.V."/>
            <person name="Spatafora J.W."/>
            <person name="Aime M.C."/>
        </authorList>
    </citation>
    <scope>NUCLEOTIDE SEQUENCE [LARGE SCALE GENOMIC DNA]</scope>
    <source>
        <strain evidence="6 7">MCA 4198</strain>
    </source>
</reference>
<dbReference type="OrthoDB" id="6780543at2759"/>
<evidence type="ECO:0000256" key="3">
    <source>
        <dbReference type="ARBA" id="ARBA00023242"/>
    </source>
</evidence>
<dbReference type="GeneID" id="37044399"/>
<dbReference type="EMBL" id="KZ819638">
    <property type="protein sequence ID" value="PWN88643.1"/>
    <property type="molecule type" value="Genomic_DNA"/>
</dbReference>
<dbReference type="PROSITE" id="PS00463">
    <property type="entry name" value="ZN2_CY6_FUNGAL_1"/>
    <property type="match status" value="1"/>
</dbReference>
<gene>
    <name evidence="6" type="ORF">FA10DRAFT_268806</name>
</gene>
<dbReference type="SMART" id="SM00066">
    <property type="entry name" value="GAL4"/>
    <property type="match status" value="1"/>
</dbReference>
<feature type="compositionally biased region" description="Low complexity" evidence="4">
    <location>
        <begin position="87"/>
        <end position="101"/>
    </location>
</feature>
<dbReference type="InterPro" id="IPR001138">
    <property type="entry name" value="Zn2Cys6_DnaBD"/>
</dbReference>
<feature type="compositionally biased region" description="Low complexity" evidence="4">
    <location>
        <begin position="775"/>
        <end position="795"/>
    </location>
</feature>
<dbReference type="GO" id="GO:0006351">
    <property type="term" value="P:DNA-templated transcription"/>
    <property type="evidence" value="ECO:0007669"/>
    <property type="project" value="InterPro"/>
</dbReference>
<dbReference type="STRING" id="215250.A0A316YKS0"/>
<feature type="compositionally biased region" description="Polar residues" evidence="4">
    <location>
        <begin position="797"/>
        <end position="812"/>
    </location>
</feature>
<protein>
    <recommendedName>
        <fullName evidence="5">Zn(2)-C6 fungal-type domain-containing protein</fullName>
    </recommendedName>
</protein>
<dbReference type="GO" id="GO:0008270">
    <property type="term" value="F:zinc ion binding"/>
    <property type="evidence" value="ECO:0007669"/>
    <property type="project" value="InterPro"/>
</dbReference>